<proteinExistence type="predicted"/>
<evidence type="ECO:0000313" key="3">
    <source>
        <dbReference type="Proteomes" id="UP000044625"/>
    </source>
</evidence>
<dbReference type="Proteomes" id="UP000045840">
    <property type="component" value="Unassembled WGS sequence"/>
</dbReference>
<evidence type="ECO:0000313" key="2">
    <source>
        <dbReference type="EMBL" id="CRY66640.1"/>
    </source>
</evidence>
<dbReference type="RefSeq" id="WP_049614714.1">
    <property type="nucleotide sequence ID" value="NZ_CAWMMU010000008.1"/>
</dbReference>
<name>A0A0T9QZX4_9GAMM</name>
<evidence type="ECO:0000313" key="4">
    <source>
        <dbReference type="Proteomes" id="UP000045840"/>
    </source>
</evidence>
<protein>
    <submittedName>
        <fullName evidence="1">Uncharacterized protein</fullName>
    </submittedName>
</protein>
<gene>
    <name evidence="1" type="ORF">ERS008529_03842</name>
    <name evidence="2" type="ORF">ERS137968_01923</name>
</gene>
<sequence>MTEKVEITITITNHNDGADLDMNINADNVNSHKLLIMTSVFCDLIKGSLEAKFNVANDLADFAVKTNQCCCDED</sequence>
<dbReference type="STRING" id="1288385.ERS137968_01923"/>
<accession>A0A0T9QZX4</accession>
<dbReference type="EMBL" id="CQAZ01000044">
    <property type="protein sequence ID" value="CNI37598.1"/>
    <property type="molecule type" value="Genomic_DNA"/>
</dbReference>
<reference evidence="4" key="1">
    <citation type="submission" date="2015-03" db="EMBL/GenBank/DDBJ databases">
        <authorList>
            <consortium name="Pathogen Informatics"/>
        </authorList>
    </citation>
    <scope>NUCLEOTIDE SEQUENCE [LARGE SCALE GENOMIC DNA]</scope>
    <source>
        <strain evidence="4">A125KOH2</strain>
    </source>
</reference>
<reference evidence="1" key="2">
    <citation type="submission" date="2015-03" db="EMBL/GenBank/DDBJ databases">
        <authorList>
            <person name="Murphy D."/>
        </authorList>
    </citation>
    <scope>NUCLEOTIDE SEQUENCE [LARGE SCALE GENOMIC DNA]</scope>
    <source>
        <strain evidence="1">A125KOH2</strain>
    </source>
</reference>
<keyword evidence="3" id="KW-1185">Reference proteome</keyword>
<dbReference type="EMBL" id="CWJL01000008">
    <property type="protein sequence ID" value="CRY66640.1"/>
    <property type="molecule type" value="Genomic_DNA"/>
</dbReference>
<reference evidence="2 3" key="3">
    <citation type="submission" date="2015-03" db="EMBL/GenBank/DDBJ databases">
        <authorList>
            <consortium name="Pathogen Informatics"/>
            <person name="Murphy D."/>
        </authorList>
    </citation>
    <scope>NUCLEOTIDE SEQUENCE [LARGE SCALE GENOMIC DNA]</scope>
    <source>
        <strain evidence="3">type strain: CIP110230</strain>
        <strain evidence="2">Type strain: CIP110230</strain>
    </source>
</reference>
<evidence type="ECO:0000313" key="1">
    <source>
        <dbReference type="EMBL" id="CNI37598.1"/>
    </source>
</evidence>
<dbReference type="Proteomes" id="UP000044625">
    <property type="component" value="Unassembled WGS sequence"/>
</dbReference>
<dbReference type="AlphaFoldDB" id="A0A0T9QZX4"/>
<organism evidence="1 4">
    <name type="scientific">Yersinia pekkanenii</name>
    <dbReference type="NCBI Taxonomy" id="1288385"/>
    <lineage>
        <taxon>Bacteria</taxon>
        <taxon>Pseudomonadati</taxon>
        <taxon>Pseudomonadota</taxon>
        <taxon>Gammaproteobacteria</taxon>
        <taxon>Enterobacterales</taxon>
        <taxon>Yersiniaceae</taxon>
        <taxon>Yersinia</taxon>
    </lineage>
</organism>